<name>A0A0F9DKB7_9ZZZZ</name>
<feature type="non-terminal residue" evidence="7">
    <location>
        <position position="466"/>
    </location>
</feature>
<dbReference type="GO" id="GO:0046718">
    <property type="term" value="P:symbiont entry into host cell"/>
    <property type="evidence" value="ECO:0007669"/>
    <property type="project" value="UniProtKB-KW"/>
</dbReference>
<keyword evidence="5" id="KW-0231">Viral genome packaging</keyword>
<evidence type="ECO:0000256" key="1">
    <source>
        <dbReference type="ARBA" id="ARBA00004328"/>
    </source>
</evidence>
<protein>
    <submittedName>
        <fullName evidence="7">Uncharacterized protein</fullName>
    </submittedName>
</protein>
<evidence type="ECO:0000256" key="5">
    <source>
        <dbReference type="ARBA" id="ARBA00023219"/>
    </source>
</evidence>
<evidence type="ECO:0000256" key="6">
    <source>
        <dbReference type="ARBA" id="ARBA00023296"/>
    </source>
</evidence>
<dbReference type="Pfam" id="PF12236">
    <property type="entry name" value="Head-tail_con"/>
    <property type="match status" value="1"/>
</dbReference>
<keyword evidence="2" id="KW-1162">Viral penetration into host cytoplasm</keyword>
<proteinExistence type="predicted"/>
<keyword evidence="3" id="KW-1188">Viral release from host cell</keyword>
<reference evidence="7" key="1">
    <citation type="journal article" date="2015" name="Nature">
        <title>Complex archaea that bridge the gap between prokaryotes and eukaryotes.</title>
        <authorList>
            <person name="Spang A."/>
            <person name="Saw J.H."/>
            <person name="Jorgensen S.L."/>
            <person name="Zaremba-Niedzwiedzka K."/>
            <person name="Martijn J."/>
            <person name="Lind A.E."/>
            <person name="van Eijk R."/>
            <person name="Schleper C."/>
            <person name="Guy L."/>
            <person name="Ettema T.J."/>
        </authorList>
    </citation>
    <scope>NUCLEOTIDE SEQUENCE</scope>
</reference>
<comment type="caution">
    <text evidence="7">The sequence shown here is derived from an EMBL/GenBank/DDBJ whole genome shotgun (WGS) entry which is preliminary data.</text>
</comment>
<keyword evidence="6" id="KW-1160">Virus entry into host cell</keyword>
<gene>
    <name evidence="7" type="ORF">LCGC14_2535560</name>
</gene>
<evidence type="ECO:0000256" key="3">
    <source>
        <dbReference type="ARBA" id="ARBA00022612"/>
    </source>
</evidence>
<dbReference type="AlphaFoldDB" id="A0A0F9DKB7"/>
<accession>A0A0F9DKB7</accession>
<dbReference type="EMBL" id="LAZR01041249">
    <property type="protein sequence ID" value="KKL12458.1"/>
    <property type="molecule type" value="Genomic_DNA"/>
</dbReference>
<evidence type="ECO:0000256" key="4">
    <source>
        <dbReference type="ARBA" id="ARBA00022844"/>
    </source>
</evidence>
<evidence type="ECO:0000313" key="7">
    <source>
        <dbReference type="EMBL" id="KKL12458.1"/>
    </source>
</evidence>
<dbReference type="GO" id="GO:0044423">
    <property type="term" value="C:virion component"/>
    <property type="evidence" value="ECO:0007669"/>
    <property type="project" value="UniProtKB-KW"/>
</dbReference>
<evidence type="ECO:0000256" key="2">
    <source>
        <dbReference type="ARBA" id="ARBA00022595"/>
    </source>
</evidence>
<keyword evidence="4" id="KW-0946">Virion</keyword>
<comment type="subcellular location">
    <subcellularLocation>
        <location evidence="1">Virion</location>
    </subcellularLocation>
</comment>
<sequence length="466" mass="53883">MAGTAKQYIERMKRLETDRANFDELYQDATDYASPNNSQIVDERASGEVLMDLFDTTAEESNIQLASGLYSFMFPTETRAFVLEVDDEELSDLDGVKQWLDATTKLIHKFLISSTFREAFFEFLKSLGVFGTGCLYEEKGKKVPLVFINYFMRDIYIVRNSDGDVDTVFRRLKFSARQAAQEFGIENLGDKIRTAYDGVVDRDKKFEFLHIVEPREDRDSDADDPKNMPWSSVYISRDEGEFVKGAESGYEEFPYQVSVFDKDSLEDYGRSPTMKKLPDIRMANELKRIRVKAWDKMVDPTMLVKDDGSVWPLTTKPGGVVFYRDEKPEYWEFKGNLSEINNAIQETQKEIMKGYFVDMFDPLIDKQNMTATEVQARVEQKLRFLTPIIGRLQSGLFNPMIQRVIGILSRQKKLPEMPEELSEQDFSIMYLGRLALALRTIETEGLVKTLNEWAVFVDMNILDWVD</sequence>
<dbReference type="InterPro" id="IPR020991">
    <property type="entry name" value="Connector_podovirus"/>
</dbReference>
<organism evidence="7">
    <name type="scientific">marine sediment metagenome</name>
    <dbReference type="NCBI Taxonomy" id="412755"/>
    <lineage>
        <taxon>unclassified sequences</taxon>
        <taxon>metagenomes</taxon>
        <taxon>ecological metagenomes</taxon>
    </lineage>
</organism>